<proteinExistence type="predicted"/>
<dbReference type="Pfam" id="PF00293">
    <property type="entry name" value="NUDIX"/>
    <property type="match status" value="1"/>
</dbReference>
<comment type="caution">
    <text evidence="3">The sequence shown here is derived from an EMBL/GenBank/DDBJ whole genome shotgun (WGS) entry which is preliminary data.</text>
</comment>
<dbReference type="Proteomes" id="UP001491310">
    <property type="component" value="Unassembled WGS sequence"/>
</dbReference>
<dbReference type="InterPro" id="IPR000086">
    <property type="entry name" value="NUDIX_hydrolase_dom"/>
</dbReference>
<evidence type="ECO:0000313" key="3">
    <source>
        <dbReference type="EMBL" id="KAK9917131.1"/>
    </source>
</evidence>
<dbReference type="CDD" id="cd03671">
    <property type="entry name" value="NUDIX_Ap4A_hydrolase_plant_like"/>
    <property type="match status" value="1"/>
</dbReference>
<dbReference type="Gene3D" id="3.90.79.10">
    <property type="entry name" value="Nucleoside Triphosphate Pyrophosphohydrolase"/>
    <property type="match status" value="1"/>
</dbReference>
<gene>
    <name evidence="3" type="ORF">WJX75_001201</name>
</gene>
<evidence type="ECO:0000256" key="1">
    <source>
        <dbReference type="ARBA" id="ARBA00022801"/>
    </source>
</evidence>
<keyword evidence="1" id="KW-0378">Hydrolase</keyword>
<dbReference type="EMBL" id="JALJOT010000002">
    <property type="protein sequence ID" value="KAK9917131.1"/>
    <property type="molecule type" value="Genomic_DNA"/>
</dbReference>
<dbReference type="InterPro" id="IPR022927">
    <property type="entry name" value="RppH"/>
</dbReference>
<protein>
    <recommendedName>
        <fullName evidence="2">Nudix hydrolase domain-containing protein</fullName>
    </recommendedName>
</protein>
<sequence>MGGNYCPRLVVTCSSKPVLGRPGTFSAPPLVRVDVGEHRRSVGITLVNNEGLVFAARRVDDKFGTWQMPQGGIDGGGHENPMSAAVRELKEETGISSARIVAILDDWLDYDFPTDIKSGMTGSWLRYRGQTQKWCLMYFYGDESEIDLEKFGEQEFSEWKWMPLEELPLEVVDFKRQVYKKVAERFGPIIKRRRGQEQLSWWGGK</sequence>
<feature type="domain" description="Nudix hydrolase" evidence="2">
    <location>
        <begin position="37"/>
        <end position="184"/>
    </location>
</feature>
<evidence type="ECO:0000259" key="2">
    <source>
        <dbReference type="PROSITE" id="PS51462"/>
    </source>
</evidence>
<evidence type="ECO:0000313" key="4">
    <source>
        <dbReference type="Proteomes" id="UP001491310"/>
    </source>
</evidence>
<dbReference type="PANTHER" id="PTHR11839:SF22">
    <property type="entry name" value="NUDIX HYDROLASE 26, CHLOROPLASTIC"/>
    <property type="match status" value="1"/>
</dbReference>
<dbReference type="NCBIfam" id="NF001938">
    <property type="entry name" value="PRK00714.1-5"/>
    <property type="match status" value="1"/>
</dbReference>
<keyword evidence="4" id="KW-1185">Reference proteome</keyword>
<dbReference type="SUPFAM" id="SSF55811">
    <property type="entry name" value="Nudix"/>
    <property type="match status" value="1"/>
</dbReference>
<organism evidence="3 4">
    <name type="scientific">Coccomyxa subellipsoidea</name>
    <dbReference type="NCBI Taxonomy" id="248742"/>
    <lineage>
        <taxon>Eukaryota</taxon>
        <taxon>Viridiplantae</taxon>
        <taxon>Chlorophyta</taxon>
        <taxon>core chlorophytes</taxon>
        <taxon>Trebouxiophyceae</taxon>
        <taxon>Trebouxiophyceae incertae sedis</taxon>
        <taxon>Coccomyxaceae</taxon>
        <taxon>Coccomyxa</taxon>
    </lineage>
</organism>
<accession>A0ABR2YZN6</accession>
<dbReference type="PANTHER" id="PTHR11839">
    <property type="entry name" value="UDP/ADP-SUGAR PYROPHOSPHATASE"/>
    <property type="match status" value="1"/>
</dbReference>
<name>A0ABR2YZN6_9CHLO</name>
<dbReference type="PROSITE" id="PS51462">
    <property type="entry name" value="NUDIX"/>
    <property type="match status" value="1"/>
</dbReference>
<dbReference type="InterPro" id="IPR015797">
    <property type="entry name" value="NUDIX_hydrolase-like_dom_sf"/>
</dbReference>
<reference evidence="3 4" key="1">
    <citation type="journal article" date="2024" name="Nat. Commun.">
        <title>Phylogenomics reveals the evolutionary origins of lichenization in chlorophyte algae.</title>
        <authorList>
            <person name="Puginier C."/>
            <person name="Libourel C."/>
            <person name="Otte J."/>
            <person name="Skaloud P."/>
            <person name="Haon M."/>
            <person name="Grisel S."/>
            <person name="Petersen M."/>
            <person name="Berrin J.G."/>
            <person name="Delaux P.M."/>
            <person name="Dal Grande F."/>
            <person name="Keller J."/>
        </authorList>
    </citation>
    <scope>NUCLEOTIDE SEQUENCE [LARGE SCALE GENOMIC DNA]</scope>
    <source>
        <strain evidence="3 4">SAG 216-7</strain>
    </source>
</reference>